<keyword evidence="5 6" id="KW-0482">Metalloprotease</keyword>
<dbReference type="CDD" id="cd07332">
    <property type="entry name" value="M48C_Oma1_like"/>
    <property type="match status" value="1"/>
</dbReference>
<evidence type="ECO:0000259" key="8">
    <source>
        <dbReference type="Pfam" id="PF01435"/>
    </source>
</evidence>
<dbReference type="PANTHER" id="PTHR22726:SF24">
    <property type="entry name" value="M48 FAMILY METALLOPEPTIDASE"/>
    <property type="match status" value="1"/>
</dbReference>
<comment type="similarity">
    <text evidence="6">Belongs to the peptidase M48 family.</text>
</comment>
<dbReference type="RefSeq" id="WP_039352536.1">
    <property type="nucleotide sequence ID" value="NZ_JSXC01000043.1"/>
</dbReference>
<protein>
    <submittedName>
        <fullName evidence="10">Peptidase M48</fullName>
    </submittedName>
</protein>
<evidence type="ECO:0000256" key="5">
    <source>
        <dbReference type="ARBA" id="ARBA00023049"/>
    </source>
</evidence>
<keyword evidence="7" id="KW-0472">Membrane</keyword>
<gene>
    <name evidence="10" type="ORF">OI69_15910</name>
</gene>
<feature type="domain" description="Peptidase M48" evidence="8">
    <location>
        <begin position="157"/>
        <end position="340"/>
    </location>
</feature>
<evidence type="ECO:0000256" key="4">
    <source>
        <dbReference type="ARBA" id="ARBA00022833"/>
    </source>
</evidence>
<dbReference type="Proteomes" id="UP000053038">
    <property type="component" value="Unassembled WGS sequence"/>
</dbReference>
<dbReference type="GO" id="GO:0004222">
    <property type="term" value="F:metalloendopeptidase activity"/>
    <property type="evidence" value="ECO:0007669"/>
    <property type="project" value="InterPro"/>
</dbReference>
<name>A0A7V8IGR9_9GAMM</name>
<evidence type="ECO:0000256" key="1">
    <source>
        <dbReference type="ARBA" id="ARBA00022670"/>
    </source>
</evidence>
<proteinExistence type="inferred from homology"/>
<accession>A0A7V8IGR9</accession>
<dbReference type="OrthoDB" id="9810445at2"/>
<evidence type="ECO:0000313" key="11">
    <source>
        <dbReference type="Proteomes" id="UP000053038"/>
    </source>
</evidence>
<evidence type="ECO:0000256" key="3">
    <source>
        <dbReference type="ARBA" id="ARBA00022801"/>
    </source>
</evidence>
<dbReference type="GO" id="GO:0046872">
    <property type="term" value="F:metal ion binding"/>
    <property type="evidence" value="ECO:0007669"/>
    <property type="project" value="UniProtKB-KW"/>
</dbReference>
<keyword evidence="11" id="KW-1185">Reference proteome</keyword>
<keyword evidence="4 6" id="KW-0862">Zinc</keyword>
<evidence type="ECO:0000256" key="7">
    <source>
        <dbReference type="SAM" id="Phobius"/>
    </source>
</evidence>
<dbReference type="InterPro" id="IPR055518">
    <property type="entry name" value="DUF7092"/>
</dbReference>
<keyword evidence="7" id="KW-0812">Transmembrane</keyword>
<organism evidence="10 11">
    <name type="scientific">Pectobacterium fontis</name>
    <dbReference type="NCBI Taxonomy" id="2558042"/>
    <lineage>
        <taxon>Bacteria</taxon>
        <taxon>Pseudomonadati</taxon>
        <taxon>Pseudomonadota</taxon>
        <taxon>Gammaproteobacteria</taxon>
        <taxon>Enterobacterales</taxon>
        <taxon>Pectobacteriaceae</taxon>
        <taxon>Pectobacterium</taxon>
    </lineage>
</organism>
<keyword evidence="1 6" id="KW-0645">Protease</keyword>
<evidence type="ECO:0000259" key="9">
    <source>
        <dbReference type="Pfam" id="PF23368"/>
    </source>
</evidence>
<dbReference type="Pfam" id="PF23368">
    <property type="entry name" value="DUF7092"/>
    <property type="match status" value="1"/>
</dbReference>
<keyword evidence="3 6" id="KW-0378">Hydrolase</keyword>
<feature type="domain" description="DUF7092" evidence="9">
    <location>
        <begin position="3"/>
        <end position="80"/>
    </location>
</feature>
<comment type="caution">
    <text evidence="10">The sequence shown here is derived from an EMBL/GenBank/DDBJ whole genome shotgun (WGS) entry which is preliminary data.</text>
</comment>
<evidence type="ECO:0000313" key="10">
    <source>
        <dbReference type="EMBL" id="KHN50106.1"/>
    </source>
</evidence>
<dbReference type="Gene3D" id="3.30.2010.10">
    <property type="entry name" value="Metalloproteases ('zincins'), catalytic domain"/>
    <property type="match status" value="1"/>
</dbReference>
<sequence length="347" mass="39076">MNIEGHYQYPGLAARVAASLHLTDNGSMMVLNTGSSNTTFVLDQVTVSDALGSIPLTLTFPDGGRFVPADDPTFRAWYSARRRPGLVHRLERHKRGVLLTLFATILMVINYIYVVLPWASSVLALRIPTAIEQQLGQHTLKLLQHGDFKPSTLPIERQRAMQALFQQVMPANMREDKTPLRLEIMSAPIGPNAFMLADGTLIISDDLVKLAKNDNELAAVMLHEMGHHAYRHPMRMVVRSSLVSLTFMWMTGDVSGVGDTLLQSAAFINEMQFSRDMEREADAWAIAEMQQQGRSLQAMQAMYRALMNHDHSHDEVESLDLPDWLSTHPNMDERLKTIEREMDKSNP</sequence>
<dbReference type="GO" id="GO:0051603">
    <property type="term" value="P:proteolysis involved in protein catabolic process"/>
    <property type="evidence" value="ECO:0007669"/>
    <property type="project" value="TreeGrafter"/>
</dbReference>
<dbReference type="InterPro" id="IPR051156">
    <property type="entry name" value="Mito/Outer_Membr_Metalloprot"/>
</dbReference>
<dbReference type="GO" id="GO:0016020">
    <property type="term" value="C:membrane"/>
    <property type="evidence" value="ECO:0007669"/>
    <property type="project" value="TreeGrafter"/>
</dbReference>
<evidence type="ECO:0000256" key="6">
    <source>
        <dbReference type="RuleBase" id="RU003983"/>
    </source>
</evidence>
<dbReference type="EMBL" id="JSXC01000043">
    <property type="protein sequence ID" value="KHN50106.1"/>
    <property type="molecule type" value="Genomic_DNA"/>
</dbReference>
<evidence type="ECO:0000256" key="2">
    <source>
        <dbReference type="ARBA" id="ARBA00022723"/>
    </source>
</evidence>
<dbReference type="AlphaFoldDB" id="A0A7V8IGR9"/>
<keyword evidence="7" id="KW-1133">Transmembrane helix</keyword>
<keyword evidence="2" id="KW-0479">Metal-binding</keyword>
<dbReference type="PANTHER" id="PTHR22726">
    <property type="entry name" value="METALLOENDOPEPTIDASE OMA1"/>
    <property type="match status" value="1"/>
</dbReference>
<dbReference type="InterPro" id="IPR001915">
    <property type="entry name" value="Peptidase_M48"/>
</dbReference>
<comment type="cofactor">
    <cofactor evidence="6">
        <name>Zn(2+)</name>
        <dbReference type="ChEBI" id="CHEBI:29105"/>
    </cofactor>
    <text evidence="6">Binds 1 zinc ion per subunit.</text>
</comment>
<reference evidence="10 11" key="1">
    <citation type="submission" date="2014-10" db="EMBL/GenBank/DDBJ databases">
        <title>Genome sequence of Pectobacterium carotovorum M022.</title>
        <authorList>
            <person name="Chan K.-G."/>
            <person name="Tan W.-S."/>
        </authorList>
    </citation>
    <scope>NUCLEOTIDE SEQUENCE [LARGE SCALE GENOMIC DNA]</scope>
    <source>
        <strain evidence="10 11">M022</strain>
    </source>
</reference>
<feature type="transmembrane region" description="Helical" evidence="7">
    <location>
        <begin position="97"/>
        <end position="119"/>
    </location>
</feature>
<dbReference type="Pfam" id="PF01435">
    <property type="entry name" value="Peptidase_M48"/>
    <property type="match status" value="1"/>
</dbReference>